<feature type="chain" id="PRO_5046156078" evidence="5">
    <location>
        <begin position="26"/>
        <end position="265"/>
    </location>
</feature>
<organism evidence="7 8">
    <name type="scientific">Gilvimarinus algae</name>
    <dbReference type="NCBI Taxonomy" id="3058037"/>
    <lineage>
        <taxon>Bacteria</taxon>
        <taxon>Pseudomonadati</taxon>
        <taxon>Pseudomonadota</taxon>
        <taxon>Gammaproteobacteria</taxon>
        <taxon>Cellvibrionales</taxon>
        <taxon>Cellvibrionaceae</taxon>
        <taxon>Gilvimarinus</taxon>
    </lineage>
</organism>
<comment type="similarity">
    <text evidence="2 4">Belongs to the bacterial solute-binding protein 3 family.</text>
</comment>
<evidence type="ECO:0000256" key="4">
    <source>
        <dbReference type="RuleBase" id="RU003744"/>
    </source>
</evidence>
<gene>
    <name evidence="7" type="ORF">QWI16_01515</name>
</gene>
<dbReference type="PROSITE" id="PS01039">
    <property type="entry name" value="SBP_BACTERIAL_3"/>
    <property type="match status" value="1"/>
</dbReference>
<dbReference type="Pfam" id="PF00497">
    <property type="entry name" value="SBP_bac_3"/>
    <property type="match status" value="1"/>
</dbReference>
<evidence type="ECO:0000256" key="5">
    <source>
        <dbReference type="SAM" id="SignalP"/>
    </source>
</evidence>
<protein>
    <submittedName>
        <fullName evidence="7">Transporter substrate-binding domain-containing protein</fullName>
    </submittedName>
</protein>
<dbReference type="SUPFAM" id="SSF53850">
    <property type="entry name" value="Periplasmic binding protein-like II"/>
    <property type="match status" value="1"/>
</dbReference>
<comment type="subcellular location">
    <subcellularLocation>
        <location evidence="1">Cell envelope</location>
    </subcellularLocation>
</comment>
<proteinExistence type="inferred from homology"/>
<dbReference type="Proteomes" id="UP001168380">
    <property type="component" value="Unassembled WGS sequence"/>
</dbReference>
<evidence type="ECO:0000256" key="1">
    <source>
        <dbReference type="ARBA" id="ARBA00004196"/>
    </source>
</evidence>
<keyword evidence="8" id="KW-1185">Reference proteome</keyword>
<dbReference type="EMBL" id="JAULRT010000032">
    <property type="protein sequence ID" value="MDO3380831.1"/>
    <property type="molecule type" value="Genomic_DNA"/>
</dbReference>
<dbReference type="PANTHER" id="PTHR35936">
    <property type="entry name" value="MEMBRANE-BOUND LYTIC MUREIN TRANSGLYCOSYLASE F"/>
    <property type="match status" value="1"/>
</dbReference>
<sequence>MASVSKYLLSLFLLVLGLAISGAQADALDDITKRGTLRVGVSLFTPWTIQNEEGKLAGFDVDVARKIADDMGLKVELKVYPWEDIMPALNKGEIDLIAAGMAITPSRALKVAFSQPYSESGVTLATHTANTKNINSLTELNKKEITITAVKDSIGGDLAASVFDKATLTLFEKPEQAEKAVLEGKAHGYVASSPMANILALTHPEVVDLPLPEALLSYKIGFAVRKNEQSLLNFLNAWIVSRTADRWLPASANFWFESLEWQEAQ</sequence>
<keyword evidence="3 5" id="KW-0732">Signal</keyword>
<comment type="caution">
    <text evidence="7">The sequence shown here is derived from an EMBL/GenBank/DDBJ whole genome shotgun (WGS) entry which is preliminary data.</text>
</comment>
<evidence type="ECO:0000313" key="7">
    <source>
        <dbReference type="EMBL" id="MDO3380831.1"/>
    </source>
</evidence>
<evidence type="ECO:0000313" key="8">
    <source>
        <dbReference type="Proteomes" id="UP001168380"/>
    </source>
</evidence>
<dbReference type="Gene3D" id="3.40.190.10">
    <property type="entry name" value="Periplasmic binding protein-like II"/>
    <property type="match status" value="2"/>
</dbReference>
<dbReference type="InterPro" id="IPR001638">
    <property type="entry name" value="Solute-binding_3/MltF_N"/>
</dbReference>
<dbReference type="InterPro" id="IPR018313">
    <property type="entry name" value="SBP_3_CS"/>
</dbReference>
<name>A0ABT8TDT9_9GAMM</name>
<dbReference type="SMART" id="SM00062">
    <property type="entry name" value="PBPb"/>
    <property type="match status" value="1"/>
</dbReference>
<accession>A0ABT8TDT9</accession>
<evidence type="ECO:0000259" key="6">
    <source>
        <dbReference type="SMART" id="SM00062"/>
    </source>
</evidence>
<dbReference type="PANTHER" id="PTHR35936:SF38">
    <property type="entry name" value="GLUTAMINE-BINDING PERIPLASMIC PROTEIN"/>
    <property type="match status" value="1"/>
</dbReference>
<feature type="signal peptide" evidence="5">
    <location>
        <begin position="1"/>
        <end position="25"/>
    </location>
</feature>
<evidence type="ECO:0000256" key="3">
    <source>
        <dbReference type="ARBA" id="ARBA00022729"/>
    </source>
</evidence>
<dbReference type="RefSeq" id="WP_302710952.1">
    <property type="nucleotide sequence ID" value="NZ_JAULRT010000032.1"/>
</dbReference>
<evidence type="ECO:0000256" key="2">
    <source>
        <dbReference type="ARBA" id="ARBA00010333"/>
    </source>
</evidence>
<reference evidence="7" key="1">
    <citation type="submission" date="2023-07" db="EMBL/GenBank/DDBJ databases">
        <title>Gilvimarinus algae sp. nov., isolated from the surface of Kelp.</title>
        <authorList>
            <person name="Sun Y.Y."/>
            <person name="Gong Y."/>
            <person name="Du Z.J."/>
        </authorList>
    </citation>
    <scope>NUCLEOTIDE SEQUENCE</scope>
    <source>
        <strain evidence="7">SDUM040014</strain>
    </source>
</reference>
<feature type="domain" description="Solute-binding protein family 3/N-terminal" evidence="6">
    <location>
        <begin position="36"/>
        <end position="251"/>
    </location>
</feature>